<evidence type="ECO:0000313" key="2">
    <source>
        <dbReference type="Proteomes" id="UP001176961"/>
    </source>
</evidence>
<proteinExistence type="predicted"/>
<dbReference type="GO" id="GO:0005096">
    <property type="term" value="F:GTPase activator activity"/>
    <property type="evidence" value="ECO:0007669"/>
    <property type="project" value="TreeGrafter"/>
</dbReference>
<dbReference type="EMBL" id="CATQJL010000305">
    <property type="protein sequence ID" value="CAJ0603357.1"/>
    <property type="molecule type" value="Genomic_DNA"/>
</dbReference>
<dbReference type="Gene3D" id="1.10.10.750">
    <property type="entry name" value="Ypt/Rab-GAP domain of gyp1p, domain 1"/>
    <property type="match status" value="1"/>
</dbReference>
<accession>A0AA36H432</accession>
<gene>
    <name evidence="1" type="ORF">CYNAS_LOCUS15340</name>
</gene>
<dbReference type="GO" id="GO:0032007">
    <property type="term" value="P:negative regulation of TOR signaling"/>
    <property type="evidence" value="ECO:0007669"/>
    <property type="project" value="TreeGrafter"/>
</dbReference>
<sequence>MANNFRKNLISKCIRDSGTGEFDADLLNDVINGTSDIDVVRLRTYAWRHTIPSVHRLQMYKYMLGISGAYPETREVIAQHRRDEAFVLLRCLVTTRSTECKLQNDEVMEPGPSNEDIVKMILLANNRLTDNFTKDVPTMVISAIVRQVHAVCRCDWVDTFCISRSLYTMLNDTFDERAVRSAIKEIHHEVHLDGHAKDGSEQFWAAFDVEIWLRTGCCALLQSERAMQRVMDKLCTGMNIVALVKAVAVDYLQNAENRFGKGLKDATIAMTEDGELRMVNRAIEQVVFETMQKKPARISDIRTRNTIS</sequence>
<dbReference type="AlphaFoldDB" id="A0AA36H432"/>
<dbReference type="PANTHER" id="PTHR13530">
    <property type="entry name" value="TBC1 DOMAIN FAMILY MEMBER 7"/>
    <property type="match status" value="1"/>
</dbReference>
<reference evidence="1" key="1">
    <citation type="submission" date="2023-07" db="EMBL/GenBank/DDBJ databases">
        <authorList>
            <consortium name="CYATHOMIX"/>
        </authorList>
    </citation>
    <scope>NUCLEOTIDE SEQUENCE</scope>
    <source>
        <strain evidence="1">N/A</strain>
    </source>
</reference>
<name>A0AA36H432_CYLNA</name>
<keyword evidence="2" id="KW-1185">Reference proteome</keyword>
<dbReference type="InterPro" id="IPR039842">
    <property type="entry name" value="TBC1D7"/>
</dbReference>
<dbReference type="PANTHER" id="PTHR13530:SF3">
    <property type="entry name" value="TBC1 DOMAIN FAMILY MEMBER 7"/>
    <property type="match status" value="1"/>
</dbReference>
<dbReference type="Proteomes" id="UP001176961">
    <property type="component" value="Unassembled WGS sequence"/>
</dbReference>
<organism evidence="1 2">
    <name type="scientific">Cylicocyclus nassatus</name>
    <name type="common">Nematode worm</name>
    <dbReference type="NCBI Taxonomy" id="53992"/>
    <lineage>
        <taxon>Eukaryota</taxon>
        <taxon>Metazoa</taxon>
        <taxon>Ecdysozoa</taxon>
        <taxon>Nematoda</taxon>
        <taxon>Chromadorea</taxon>
        <taxon>Rhabditida</taxon>
        <taxon>Rhabditina</taxon>
        <taxon>Rhabditomorpha</taxon>
        <taxon>Strongyloidea</taxon>
        <taxon>Strongylidae</taxon>
        <taxon>Cylicocyclus</taxon>
    </lineage>
</organism>
<protein>
    <submittedName>
        <fullName evidence="1">Uncharacterized protein</fullName>
    </submittedName>
</protein>
<comment type="caution">
    <text evidence="1">The sequence shown here is derived from an EMBL/GenBank/DDBJ whole genome shotgun (WGS) entry which is preliminary data.</text>
</comment>
<evidence type="ECO:0000313" key="1">
    <source>
        <dbReference type="EMBL" id="CAJ0603357.1"/>
    </source>
</evidence>